<sequence>MNSLIDAKLTEEEFKNLFVSTTSLIFDQIPIPINFVDGNCNEVFMNKAFLNYLGLELDEVVGKHITEIDPLVRLPIVVKTGRAEIGQKHKFKDGREVIVHRLPIFYGSKIIGGIGIILIDDLNYLYDLAMESKLINKLMAHKKNKAVDVYKAKYNFDDIFTQSIQGNDCKLRAKNYAKTDFTVLINGESGTGKELFAHSIHNSSSRKDGPFISINCASIPKTLIESELFGYEEGSFTGANKSGRVGKFELANGGTIFLDEIGDLPLDMQAKLLRVLQENEIQKIGSNKIINVDIRVIAATNCNIIDMINEGKFRSDLFYRLNVLNLNIPPLRERKEDISLLVQHFNTALYQEFGIDKKFGNDVMELFLSYKWPGNIRELKNVVTSTAVNSLDINVEVKNIPKYILDTMNVQERNVQYSQENENSEVIKKDNSIMDTIQKREEKLIIETLKSCKFNKTETAKLLGISRMSLYRKLKNMNIESEKDL</sequence>
<dbReference type="Pfam" id="PF00158">
    <property type="entry name" value="Sigma54_activat"/>
    <property type="match status" value="1"/>
</dbReference>
<evidence type="ECO:0000256" key="1">
    <source>
        <dbReference type="ARBA" id="ARBA00022741"/>
    </source>
</evidence>
<dbReference type="SUPFAM" id="SSF46689">
    <property type="entry name" value="Homeodomain-like"/>
    <property type="match status" value="1"/>
</dbReference>
<keyword evidence="5" id="KW-0804">Transcription</keyword>
<dbReference type="Pfam" id="PF02954">
    <property type="entry name" value="HTH_8"/>
    <property type="match status" value="1"/>
</dbReference>
<dbReference type="InterPro" id="IPR003593">
    <property type="entry name" value="AAA+_ATPase"/>
</dbReference>
<dbReference type="InterPro" id="IPR027417">
    <property type="entry name" value="P-loop_NTPase"/>
</dbReference>
<dbReference type="InterPro" id="IPR002078">
    <property type="entry name" value="Sigma_54_int"/>
</dbReference>
<keyword evidence="3" id="KW-0805">Transcription regulation</keyword>
<dbReference type="SUPFAM" id="SSF55785">
    <property type="entry name" value="PYP-like sensor domain (PAS domain)"/>
    <property type="match status" value="1"/>
</dbReference>
<dbReference type="PROSITE" id="PS50045">
    <property type="entry name" value="SIGMA54_INTERACT_4"/>
    <property type="match status" value="1"/>
</dbReference>
<dbReference type="PROSITE" id="PS00676">
    <property type="entry name" value="SIGMA54_INTERACT_2"/>
    <property type="match status" value="1"/>
</dbReference>
<comment type="caution">
    <text evidence="7">The sequence shown here is derived from an EMBL/GenBank/DDBJ whole genome shotgun (WGS) entry which is preliminary data.</text>
</comment>
<evidence type="ECO:0000256" key="5">
    <source>
        <dbReference type="ARBA" id="ARBA00023163"/>
    </source>
</evidence>
<gene>
    <name evidence="7" type="ORF">GCM10008905_28340</name>
</gene>
<evidence type="ECO:0000259" key="6">
    <source>
        <dbReference type="PROSITE" id="PS50045"/>
    </source>
</evidence>
<reference evidence="7 8" key="1">
    <citation type="journal article" date="2019" name="Int. J. Syst. Evol. Microbiol.">
        <title>The Global Catalogue of Microorganisms (GCM) 10K type strain sequencing project: providing services to taxonomists for standard genome sequencing and annotation.</title>
        <authorList>
            <consortium name="The Broad Institute Genomics Platform"/>
            <consortium name="The Broad Institute Genome Sequencing Center for Infectious Disease"/>
            <person name="Wu L."/>
            <person name="Ma J."/>
        </authorList>
    </citation>
    <scope>NUCLEOTIDE SEQUENCE [LARGE SCALE GENOMIC DNA]</scope>
    <source>
        <strain evidence="7 8">JCM 1405</strain>
    </source>
</reference>
<dbReference type="CDD" id="cd00130">
    <property type="entry name" value="PAS"/>
    <property type="match status" value="1"/>
</dbReference>
<dbReference type="EMBL" id="BAAACF010000006">
    <property type="protein sequence ID" value="GAA0728946.1"/>
    <property type="molecule type" value="Genomic_DNA"/>
</dbReference>
<feature type="domain" description="Sigma-54 factor interaction" evidence="6">
    <location>
        <begin position="173"/>
        <end position="388"/>
    </location>
</feature>
<keyword evidence="8" id="KW-1185">Reference proteome</keyword>
<proteinExistence type="predicted"/>
<dbReference type="Gene3D" id="3.40.50.300">
    <property type="entry name" value="P-loop containing nucleotide triphosphate hydrolases"/>
    <property type="match status" value="1"/>
</dbReference>
<evidence type="ECO:0000256" key="3">
    <source>
        <dbReference type="ARBA" id="ARBA00023015"/>
    </source>
</evidence>
<dbReference type="InterPro" id="IPR025944">
    <property type="entry name" value="Sigma_54_int_dom_CS"/>
</dbReference>
<dbReference type="PANTHER" id="PTHR32071">
    <property type="entry name" value="TRANSCRIPTIONAL REGULATORY PROTEIN"/>
    <property type="match status" value="1"/>
</dbReference>
<dbReference type="CDD" id="cd00009">
    <property type="entry name" value="AAA"/>
    <property type="match status" value="1"/>
</dbReference>
<dbReference type="Proteomes" id="UP001500339">
    <property type="component" value="Unassembled WGS sequence"/>
</dbReference>
<dbReference type="InterPro" id="IPR058031">
    <property type="entry name" value="AAA_lid_NorR"/>
</dbReference>
<keyword evidence="4" id="KW-0238">DNA-binding</keyword>
<dbReference type="PANTHER" id="PTHR32071:SF57">
    <property type="entry name" value="C4-DICARBOXYLATE TRANSPORT TRANSCRIPTIONAL REGULATORY PROTEIN DCTD"/>
    <property type="match status" value="1"/>
</dbReference>
<dbReference type="InterPro" id="IPR002197">
    <property type="entry name" value="HTH_Fis"/>
</dbReference>
<dbReference type="SUPFAM" id="SSF52540">
    <property type="entry name" value="P-loop containing nucleoside triphosphate hydrolases"/>
    <property type="match status" value="1"/>
</dbReference>
<dbReference type="InterPro" id="IPR009057">
    <property type="entry name" value="Homeodomain-like_sf"/>
</dbReference>
<evidence type="ECO:0000256" key="2">
    <source>
        <dbReference type="ARBA" id="ARBA00022840"/>
    </source>
</evidence>
<protein>
    <submittedName>
        <fullName evidence="7">Sigma 54-interacting transcriptional regulator</fullName>
    </submittedName>
</protein>
<dbReference type="Pfam" id="PF25601">
    <property type="entry name" value="AAA_lid_14"/>
    <property type="match status" value="1"/>
</dbReference>
<dbReference type="Gene3D" id="1.10.10.60">
    <property type="entry name" value="Homeodomain-like"/>
    <property type="match status" value="1"/>
</dbReference>
<dbReference type="Gene3D" id="3.30.450.20">
    <property type="entry name" value="PAS domain"/>
    <property type="match status" value="1"/>
</dbReference>
<evidence type="ECO:0000256" key="4">
    <source>
        <dbReference type="ARBA" id="ARBA00023125"/>
    </source>
</evidence>
<dbReference type="InterPro" id="IPR035965">
    <property type="entry name" value="PAS-like_dom_sf"/>
</dbReference>
<dbReference type="PRINTS" id="PR01590">
    <property type="entry name" value="HTHFIS"/>
</dbReference>
<dbReference type="PROSITE" id="PS00675">
    <property type="entry name" value="SIGMA54_INTERACT_1"/>
    <property type="match status" value="1"/>
</dbReference>
<evidence type="ECO:0000313" key="8">
    <source>
        <dbReference type="Proteomes" id="UP001500339"/>
    </source>
</evidence>
<organism evidence="7 8">
    <name type="scientific">Clostridium malenominatum</name>
    <dbReference type="NCBI Taxonomy" id="1539"/>
    <lineage>
        <taxon>Bacteria</taxon>
        <taxon>Bacillati</taxon>
        <taxon>Bacillota</taxon>
        <taxon>Clostridia</taxon>
        <taxon>Eubacteriales</taxon>
        <taxon>Clostridiaceae</taxon>
        <taxon>Clostridium</taxon>
    </lineage>
</organism>
<dbReference type="Gene3D" id="1.10.8.60">
    <property type="match status" value="1"/>
</dbReference>
<dbReference type="SMART" id="SM00382">
    <property type="entry name" value="AAA"/>
    <property type="match status" value="1"/>
</dbReference>
<dbReference type="InterPro" id="IPR025662">
    <property type="entry name" value="Sigma_54_int_dom_ATP-bd_1"/>
</dbReference>
<evidence type="ECO:0000313" key="7">
    <source>
        <dbReference type="EMBL" id="GAA0728946.1"/>
    </source>
</evidence>
<dbReference type="PROSITE" id="PS00688">
    <property type="entry name" value="SIGMA54_INTERACT_3"/>
    <property type="match status" value="1"/>
</dbReference>
<dbReference type="InterPro" id="IPR000014">
    <property type="entry name" value="PAS"/>
</dbReference>
<dbReference type="RefSeq" id="WP_343770715.1">
    <property type="nucleotide sequence ID" value="NZ_BAAACF010000006.1"/>
</dbReference>
<dbReference type="InterPro" id="IPR025943">
    <property type="entry name" value="Sigma_54_int_dom_ATP-bd_2"/>
</dbReference>
<name>A0ABN1J518_9CLOT</name>
<keyword evidence="1" id="KW-0547">Nucleotide-binding</keyword>
<accession>A0ABN1J518</accession>
<keyword evidence="2" id="KW-0067">ATP-binding</keyword>